<name>A0AAW1TA73_9CHLO</name>
<dbReference type="EMBL" id="JALJOV010000136">
    <property type="protein sequence ID" value="KAK9866757.1"/>
    <property type="molecule type" value="Genomic_DNA"/>
</dbReference>
<proteinExistence type="predicted"/>
<keyword evidence="3" id="KW-1185">Reference proteome</keyword>
<evidence type="ECO:0000313" key="3">
    <source>
        <dbReference type="Proteomes" id="UP001485043"/>
    </source>
</evidence>
<organism evidence="2 3">
    <name type="scientific">Apatococcus fuscideae</name>
    <dbReference type="NCBI Taxonomy" id="2026836"/>
    <lineage>
        <taxon>Eukaryota</taxon>
        <taxon>Viridiplantae</taxon>
        <taxon>Chlorophyta</taxon>
        <taxon>core chlorophytes</taxon>
        <taxon>Trebouxiophyceae</taxon>
        <taxon>Chlorellales</taxon>
        <taxon>Chlorellaceae</taxon>
        <taxon>Apatococcus</taxon>
    </lineage>
</organism>
<accession>A0AAW1TA73</accession>
<feature type="compositionally biased region" description="Low complexity" evidence="1">
    <location>
        <begin position="253"/>
        <end position="272"/>
    </location>
</feature>
<feature type="non-terminal residue" evidence="2">
    <location>
        <position position="396"/>
    </location>
</feature>
<evidence type="ECO:0000256" key="1">
    <source>
        <dbReference type="SAM" id="MobiDB-lite"/>
    </source>
</evidence>
<protein>
    <submittedName>
        <fullName evidence="2">Uncharacterized protein</fullName>
    </submittedName>
</protein>
<dbReference type="AlphaFoldDB" id="A0AAW1TA73"/>
<feature type="region of interest" description="Disordered" evidence="1">
    <location>
        <begin position="253"/>
        <end position="275"/>
    </location>
</feature>
<gene>
    <name evidence="2" type="ORF">WJX84_012078</name>
</gene>
<evidence type="ECO:0000313" key="2">
    <source>
        <dbReference type="EMBL" id="KAK9866757.1"/>
    </source>
</evidence>
<sequence length="396" mass="41724">MVRQVGDDKCLHLLPGTPAVFAWPRSVRLNTNAKRLLQLSCRAWEPIQQSPVGVCHSLPQDEHTWSGPVDVMSTQVSHAIAQGQAQHLLLWQSGQPKQKPPVLHEPTTIQVWCAENQSWSRSLDASGRVQLEHLSPGDAASPALQPPPPNIDPGAVCYTGPIFAVMTPEQPHSESACVTFMPSLMLDNALPCPVDVATSTLPPGRARGQLASAAESAVQLSTPAGQQEALPATCIKGETISWAVASFAAQSFTSPSTPQAASTPPGSSPSEAGLLGRPSLQAQMGANQASASRWSAAFSTVTSRILKEPSVAQGSAAQSGLDQLPGAQRSTVNMPLPQLGSSCNVQMPLPTAPEWLSSTVAPKLTQARPSTPLLLRCSAFKVEDGLEEMLHLAPSP</sequence>
<dbReference type="Proteomes" id="UP001485043">
    <property type="component" value="Unassembled WGS sequence"/>
</dbReference>
<reference evidence="2 3" key="1">
    <citation type="journal article" date="2024" name="Nat. Commun.">
        <title>Phylogenomics reveals the evolutionary origins of lichenization in chlorophyte algae.</title>
        <authorList>
            <person name="Puginier C."/>
            <person name="Libourel C."/>
            <person name="Otte J."/>
            <person name="Skaloud P."/>
            <person name="Haon M."/>
            <person name="Grisel S."/>
            <person name="Petersen M."/>
            <person name="Berrin J.G."/>
            <person name="Delaux P.M."/>
            <person name="Dal Grande F."/>
            <person name="Keller J."/>
        </authorList>
    </citation>
    <scope>NUCLEOTIDE SEQUENCE [LARGE SCALE GENOMIC DNA]</scope>
    <source>
        <strain evidence="2 3">SAG 2523</strain>
    </source>
</reference>
<comment type="caution">
    <text evidence="2">The sequence shown here is derived from an EMBL/GenBank/DDBJ whole genome shotgun (WGS) entry which is preliminary data.</text>
</comment>